<gene>
    <name evidence="1" type="ORF">LEP1GSC058_0621</name>
</gene>
<sequence length="159" mass="18394">MKQKRFIILSLLLLVDCVFLRPTGREARTPRQLYDECMTTFSDDNKCKEFVLKSIPDADVSVLGVAPTELSAEEKSKLRIRSELIHSLLYQNQLYVKNQIGDPDEKMTINNWAPGMEEWVYTRPICKYADGSRPDKEIRIRFQRGAVVKVLHTPPDPIR</sequence>
<evidence type="ECO:0000313" key="1">
    <source>
        <dbReference type="EMBL" id="EPG76043.1"/>
    </source>
</evidence>
<dbReference type="STRING" id="1193011.LEP1GSC058_0621"/>
<accession>S3V3S7</accession>
<reference evidence="1" key="1">
    <citation type="submission" date="2013-04" db="EMBL/GenBank/DDBJ databases">
        <authorList>
            <person name="Harkins D.M."/>
            <person name="Durkin A.S."/>
            <person name="Selengut J.D."/>
            <person name="Sanka R."/>
            <person name="DePew J."/>
            <person name="Purushe J."/>
            <person name="Ahmed A."/>
            <person name="van der Linden H."/>
            <person name="Goris M.G.A."/>
            <person name="Hartskeerl R.A."/>
            <person name="Vinetz J.M."/>
            <person name="Sutton G.G."/>
            <person name="Nelson W.C."/>
            <person name="Fouts D.E."/>
        </authorList>
    </citation>
    <scope>NUCLEOTIDE SEQUENCE [LARGE SCALE GENOMIC DNA]</scope>
    <source>
        <strain evidence="1">BUT 6</strain>
    </source>
</reference>
<protein>
    <submittedName>
        <fullName evidence="1">Uncharacterized protein</fullName>
    </submittedName>
</protein>
<organism evidence="1 2">
    <name type="scientific">Leptospira fainei serovar Hurstbridge str. BUT 6</name>
    <dbReference type="NCBI Taxonomy" id="1193011"/>
    <lineage>
        <taxon>Bacteria</taxon>
        <taxon>Pseudomonadati</taxon>
        <taxon>Spirochaetota</taxon>
        <taxon>Spirochaetia</taxon>
        <taxon>Leptospirales</taxon>
        <taxon>Leptospiraceae</taxon>
        <taxon>Leptospira</taxon>
    </lineage>
</organism>
<dbReference type="OrthoDB" id="336331at2"/>
<comment type="caution">
    <text evidence="1">The sequence shown here is derived from an EMBL/GenBank/DDBJ whole genome shotgun (WGS) entry which is preliminary data.</text>
</comment>
<evidence type="ECO:0000313" key="2">
    <source>
        <dbReference type="Proteomes" id="UP000014540"/>
    </source>
</evidence>
<dbReference type="AlphaFoldDB" id="S3V3S7"/>
<dbReference type="EMBL" id="AKWZ02000002">
    <property type="protein sequence ID" value="EPG76043.1"/>
    <property type="molecule type" value="Genomic_DNA"/>
</dbReference>
<dbReference type="Proteomes" id="UP000014540">
    <property type="component" value="Unassembled WGS sequence"/>
</dbReference>
<name>S3V3S7_9LEPT</name>
<keyword evidence="2" id="KW-1185">Reference proteome</keyword>
<proteinExistence type="predicted"/>
<dbReference type="RefSeq" id="WP_016548151.1">
    <property type="nucleotide sequence ID" value="NZ_AKWZ02000002.1"/>
</dbReference>